<protein>
    <recommendedName>
        <fullName evidence="3">MAM domain-containing protein</fullName>
    </recommendedName>
</protein>
<reference evidence="1 2" key="1">
    <citation type="submission" date="2013-11" db="EMBL/GenBank/DDBJ databases">
        <title>Draft genome of the bovine lungworm Dictyocaulus viviparus.</title>
        <authorList>
            <person name="Mitreva M."/>
        </authorList>
    </citation>
    <scope>NUCLEOTIDE SEQUENCE [LARGE SCALE GENOMIC DNA]</scope>
    <source>
        <strain evidence="1 2">HannoverDv2000</strain>
    </source>
</reference>
<keyword evidence="2" id="KW-1185">Reference proteome</keyword>
<organism evidence="1 2">
    <name type="scientific">Dictyocaulus viviparus</name>
    <name type="common">Bovine lungworm</name>
    <dbReference type="NCBI Taxonomy" id="29172"/>
    <lineage>
        <taxon>Eukaryota</taxon>
        <taxon>Metazoa</taxon>
        <taxon>Ecdysozoa</taxon>
        <taxon>Nematoda</taxon>
        <taxon>Chromadorea</taxon>
        <taxon>Rhabditida</taxon>
        <taxon>Rhabditina</taxon>
        <taxon>Rhabditomorpha</taxon>
        <taxon>Strongyloidea</taxon>
        <taxon>Metastrongylidae</taxon>
        <taxon>Dictyocaulus</taxon>
    </lineage>
</organism>
<reference evidence="2" key="2">
    <citation type="journal article" date="2016" name="Sci. Rep.">
        <title>Dictyocaulus viviparus genome, variome and transcriptome elucidate lungworm biology and support future intervention.</title>
        <authorList>
            <person name="McNulty S.N."/>
            <person name="Strube C."/>
            <person name="Rosa B.A."/>
            <person name="Martin J.C."/>
            <person name="Tyagi R."/>
            <person name="Choi Y.J."/>
            <person name="Wang Q."/>
            <person name="Hallsworth Pepin K."/>
            <person name="Zhang X."/>
            <person name="Ozersky P."/>
            <person name="Wilson R.K."/>
            <person name="Sternberg P.W."/>
            <person name="Gasser R.B."/>
            <person name="Mitreva M."/>
        </authorList>
    </citation>
    <scope>NUCLEOTIDE SEQUENCE [LARGE SCALE GENOMIC DNA]</scope>
    <source>
        <strain evidence="2">HannoverDv2000</strain>
    </source>
</reference>
<proteinExistence type="predicted"/>
<sequence length="119" mass="13745">MNSGGSFAYAVGPGISSLTLGPFELPRNFYVEFCFYISSYQSRLVIHVMKANKEERMRYYVTNNITGNAHHWICDKIFVPNGTYDAIEFSAEDMRNEYSYVGLDQIDIYDPILRRSECD</sequence>
<dbReference type="EMBL" id="KN716256">
    <property type="protein sequence ID" value="KJH48781.1"/>
    <property type="molecule type" value="Genomic_DNA"/>
</dbReference>
<evidence type="ECO:0000313" key="1">
    <source>
        <dbReference type="EMBL" id="KJH48781.1"/>
    </source>
</evidence>
<dbReference type="OrthoDB" id="5808132at2759"/>
<dbReference type="AlphaFoldDB" id="A0A0D8Y2I6"/>
<dbReference type="Proteomes" id="UP000053766">
    <property type="component" value="Unassembled WGS sequence"/>
</dbReference>
<evidence type="ECO:0008006" key="3">
    <source>
        <dbReference type="Google" id="ProtNLM"/>
    </source>
</evidence>
<gene>
    <name evidence="1" type="ORF">DICVIV_05106</name>
</gene>
<name>A0A0D8Y2I6_DICVI</name>
<accession>A0A0D8Y2I6</accession>
<evidence type="ECO:0000313" key="2">
    <source>
        <dbReference type="Proteomes" id="UP000053766"/>
    </source>
</evidence>